<dbReference type="EMBL" id="WVTD01000008">
    <property type="protein sequence ID" value="MYL98602.1"/>
    <property type="molecule type" value="Genomic_DNA"/>
</dbReference>
<sequence length="141" mass="15010">MKGGVAIAAVCCLAATGCEKPPHVPSDAHISAVEQISSTQAAIDPAKAALICKAGIEELFKQPVASMKAEPITGGIIRVSYRRSSDNTLWKNDCKIDGDRIVWRAVDASPGSGPGRWRDDPADGMVTYKINGDRVEVIETF</sequence>
<keyword evidence="2" id="KW-1185">Reference proteome</keyword>
<comment type="caution">
    <text evidence="1">The sequence shown here is derived from an EMBL/GenBank/DDBJ whole genome shotgun (WGS) entry which is preliminary data.</text>
</comment>
<gene>
    <name evidence="1" type="ORF">GR702_12585</name>
</gene>
<organism evidence="1 2">
    <name type="scientific">Novosphingobium silvae</name>
    <dbReference type="NCBI Taxonomy" id="2692619"/>
    <lineage>
        <taxon>Bacteria</taxon>
        <taxon>Pseudomonadati</taxon>
        <taxon>Pseudomonadota</taxon>
        <taxon>Alphaproteobacteria</taxon>
        <taxon>Sphingomonadales</taxon>
        <taxon>Sphingomonadaceae</taxon>
        <taxon>Novosphingobium</taxon>
    </lineage>
</organism>
<dbReference type="Proteomes" id="UP000465810">
    <property type="component" value="Unassembled WGS sequence"/>
</dbReference>
<evidence type="ECO:0000313" key="1">
    <source>
        <dbReference type="EMBL" id="MYL98602.1"/>
    </source>
</evidence>
<protein>
    <recommendedName>
        <fullName evidence="3">Lipoprotein</fullName>
    </recommendedName>
</protein>
<evidence type="ECO:0008006" key="3">
    <source>
        <dbReference type="Google" id="ProtNLM"/>
    </source>
</evidence>
<evidence type="ECO:0000313" key="2">
    <source>
        <dbReference type="Proteomes" id="UP000465810"/>
    </source>
</evidence>
<dbReference type="AlphaFoldDB" id="A0A7X4K821"/>
<dbReference type="PROSITE" id="PS51257">
    <property type="entry name" value="PROKAR_LIPOPROTEIN"/>
    <property type="match status" value="1"/>
</dbReference>
<proteinExistence type="predicted"/>
<reference evidence="1 2" key="1">
    <citation type="submission" date="2019-12" db="EMBL/GenBank/DDBJ databases">
        <authorList>
            <person name="Feng G."/>
            <person name="Zhu H."/>
        </authorList>
    </citation>
    <scope>NUCLEOTIDE SEQUENCE [LARGE SCALE GENOMIC DNA]</scope>
    <source>
        <strain evidence="1 2">FGD1</strain>
    </source>
</reference>
<name>A0A7X4K821_9SPHN</name>
<accession>A0A7X4K821</accession>
<dbReference type="RefSeq" id="WP_160986234.1">
    <property type="nucleotide sequence ID" value="NZ_WVTD01000008.1"/>
</dbReference>